<sequence>MPYYTLIPDATIDLNAETPVISLGNSLILNELSGSTEFDQYDVGSPGATTLQPGDTFTTSGGGAPLSGTYAGSGTVSTAAAGVTVPNPLPGLPPLASLTVQLNPIDADYMVDGNGNVYLITEEPFDQSHLGVTVSGSLSGIPLVATSVPISQLGNVLPVGPVLNAVQSTLDTVVVNTAYDPNGTLPLDAEDVTCFVAGTLIETKDGLVSVEDLKLGDLIATRDNGYQPIRWIGSVKLSPAALATQPKLRPIRIKAGALGDNTPSSDLLVSPQHRVLVRSKVALKMFGALEVLVAAKQLLQIEGVDVAADMESVEYFHFLFDRHEVVHSNGAATESLYTGAQALKSVGKAAREEIFALFPQLRDADFTPEPARPMPSGRKARKLANRHLQHDRAMVC</sequence>
<feature type="domain" description="Hedgehog/Intein (Hint)" evidence="1">
    <location>
        <begin position="193"/>
        <end position="339"/>
    </location>
</feature>
<organism evidence="2 3">
    <name type="scientific">Paracoccus aminovorans</name>
    <dbReference type="NCBI Taxonomy" id="34004"/>
    <lineage>
        <taxon>Bacteria</taxon>
        <taxon>Pseudomonadati</taxon>
        <taxon>Pseudomonadota</taxon>
        <taxon>Alphaproteobacteria</taxon>
        <taxon>Rhodobacterales</taxon>
        <taxon>Paracoccaceae</taxon>
        <taxon>Paracoccus</taxon>
    </lineage>
</organism>
<dbReference type="InterPro" id="IPR036844">
    <property type="entry name" value="Hint_dom_sf"/>
</dbReference>
<dbReference type="SUPFAM" id="SSF51294">
    <property type="entry name" value="Hedgehog/intein (Hint) domain"/>
    <property type="match status" value="1"/>
</dbReference>
<dbReference type="InterPro" id="IPR028992">
    <property type="entry name" value="Hedgehog/Intein_dom"/>
</dbReference>
<dbReference type="Gene3D" id="2.170.16.10">
    <property type="entry name" value="Hedgehog/Intein (Hint) domain"/>
    <property type="match status" value="1"/>
</dbReference>
<accession>A0A1I3BNH7</accession>
<dbReference type="Pfam" id="PF13403">
    <property type="entry name" value="Hint_2"/>
    <property type="match status" value="1"/>
</dbReference>
<dbReference type="Proteomes" id="UP000183635">
    <property type="component" value="Unassembled WGS sequence"/>
</dbReference>
<dbReference type="RefSeq" id="WP_074968767.1">
    <property type="nucleotide sequence ID" value="NZ_CBCRYP010000023.1"/>
</dbReference>
<reference evidence="2 3" key="1">
    <citation type="submission" date="2016-10" db="EMBL/GenBank/DDBJ databases">
        <authorList>
            <person name="de Groot N.N."/>
        </authorList>
    </citation>
    <scope>NUCLEOTIDE SEQUENCE [LARGE SCALE GENOMIC DNA]</scope>
    <source>
        <strain evidence="2 3">DSM 8537</strain>
    </source>
</reference>
<dbReference type="OrthoDB" id="6305173at2"/>
<evidence type="ECO:0000313" key="2">
    <source>
        <dbReference type="EMBL" id="SFH63845.1"/>
    </source>
</evidence>
<dbReference type="EMBL" id="FOPU01000023">
    <property type="protein sequence ID" value="SFH63845.1"/>
    <property type="molecule type" value="Genomic_DNA"/>
</dbReference>
<name>A0A1I3BNH7_9RHOB</name>
<gene>
    <name evidence="2" type="ORF">SAMN04488021_12342</name>
</gene>
<dbReference type="AlphaFoldDB" id="A0A1I3BNH7"/>
<dbReference type="STRING" id="34004.SAMN04488021_12342"/>
<proteinExistence type="predicted"/>
<protein>
    <submittedName>
        <fullName evidence="2">Hint domain-containing protein</fullName>
    </submittedName>
</protein>
<keyword evidence="3" id="KW-1185">Reference proteome</keyword>
<evidence type="ECO:0000259" key="1">
    <source>
        <dbReference type="Pfam" id="PF13403"/>
    </source>
</evidence>
<evidence type="ECO:0000313" key="3">
    <source>
        <dbReference type="Proteomes" id="UP000183635"/>
    </source>
</evidence>